<reference evidence="2" key="1">
    <citation type="submission" date="2023-03" db="EMBL/GenBank/DDBJ databases">
        <title>Actinoallomurus iriomotensis NBRC 103684.</title>
        <authorList>
            <person name="Ichikawa N."/>
            <person name="Sato H."/>
            <person name="Tonouchi N."/>
        </authorList>
    </citation>
    <scope>NUCLEOTIDE SEQUENCE</scope>
    <source>
        <strain evidence="2">NBRC 103684</strain>
    </source>
</reference>
<evidence type="ECO:0000313" key="2">
    <source>
        <dbReference type="EMBL" id="GLY92070.1"/>
    </source>
</evidence>
<organism evidence="2 3">
    <name type="scientific">Actinoallomurus iriomotensis</name>
    <dbReference type="NCBI Taxonomy" id="478107"/>
    <lineage>
        <taxon>Bacteria</taxon>
        <taxon>Bacillati</taxon>
        <taxon>Actinomycetota</taxon>
        <taxon>Actinomycetes</taxon>
        <taxon>Streptosporangiales</taxon>
        <taxon>Thermomonosporaceae</taxon>
        <taxon>Actinoallomurus</taxon>
    </lineage>
</organism>
<name>A0A9W6SC11_9ACTN</name>
<accession>A0A9W6SC11</accession>
<proteinExistence type="predicted"/>
<feature type="region of interest" description="Disordered" evidence="1">
    <location>
        <begin position="77"/>
        <end position="97"/>
    </location>
</feature>
<gene>
    <name evidence="2" type="ORF">Airi02_099980</name>
</gene>
<evidence type="ECO:0000313" key="3">
    <source>
        <dbReference type="Proteomes" id="UP001165074"/>
    </source>
</evidence>
<dbReference type="AlphaFoldDB" id="A0A9W6SC11"/>
<sequence>MNLGQARTGDARLRGVLPGIGGRPWRHGVPSARRSAYGRATTARHVPAGAPWCAAGTTTAPAESGALGGRVMHRGAPASRRAGALTSERTGETAPLVPLPGLMHAVSFSPTRCAVLKRACIAAAAGLISPPAKEES</sequence>
<dbReference type="EMBL" id="BSTK01000025">
    <property type="protein sequence ID" value="GLY92070.1"/>
    <property type="molecule type" value="Genomic_DNA"/>
</dbReference>
<keyword evidence="3" id="KW-1185">Reference proteome</keyword>
<protein>
    <submittedName>
        <fullName evidence="2">Uncharacterized protein</fullName>
    </submittedName>
</protein>
<evidence type="ECO:0000256" key="1">
    <source>
        <dbReference type="SAM" id="MobiDB-lite"/>
    </source>
</evidence>
<comment type="caution">
    <text evidence="2">The sequence shown here is derived from an EMBL/GenBank/DDBJ whole genome shotgun (WGS) entry which is preliminary data.</text>
</comment>
<dbReference type="Proteomes" id="UP001165074">
    <property type="component" value="Unassembled WGS sequence"/>
</dbReference>